<dbReference type="AlphaFoldDB" id="A0A6A2XQ07"/>
<evidence type="ECO:0000313" key="3">
    <source>
        <dbReference type="EMBL" id="KAE8655964.1"/>
    </source>
</evidence>
<dbReference type="Proteomes" id="UP000436088">
    <property type="component" value="Unassembled WGS sequence"/>
</dbReference>
<keyword evidence="4" id="KW-1185">Reference proteome</keyword>
<feature type="domain" description="RNase H type-1" evidence="2">
    <location>
        <begin position="106"/>
        <end position="209"/>
    </location>
</feature>
<evidence type="ECO:0000256" key="1">
    <source>
        <dbReference type="SAM" id="Phobius"/>
    </source>
</evidence>
<keyword evidence="1" id="KW-0812">Transmembrane</keyword>
<dbReference type="InterPro" id="IPR002156">
    <property type="entry name" value="RNaseH_domain"/>
</dbReference>
<keyword evidence="1" id="KW-1133">Transmembrane helix</keyword>
<dbReference type="Pfam" id="PF13456">
    <property type="entry name" value="RVT_3"/>
    <property type="match status" value="1"/>
</dbReference>
<dbReference type="InterPro" id="IPR053151">
    <property type="entry name" value="RNase_H-like"/>
</dbReference>
<dbReference type="PANTHER" id="PTHR47723">
    <property type="entry name" value="OS05G0353850 PROTEIN"/>
    <property type="match status" value="1"/>
</dbReference>
<dbReference type="CDD" id="cd06222">
    <property type="entry name" value="RNase_H_like"/>
    <property type="match status" value="1"/>
</dbReference>
<dbReference type="PANTHER" id="PTHR47723:SF19">
    <property type="entry name" value="POLYNUCLEOTIDYL TRANSFERASE, RIBONUCLEASE H-LIKE SUPERFAMILY PROTEIN"/>
    <property type="match status" value="1"/>
</dbReference>
<dbReference type="InterPro" id="IPR044730">
    <property type="entry name" value="RNase_H-like_dom_plant"/>
</dbReference>
<dbReference type="SUPFAM" id="SSF53098">
    <property type="entry name" value="Ribonuclease H-like"/>
    <property type="match status" value="1"/>
</dbReference>
<dbReference type="InterPro" id="IPR036397">
    <property type="entry name" value="RNaseH_sf"/>
</dbReference>
<evidence type="ECO:0000313" key="4">
    <source>
        <dbReference type="Proteomes" id="UP000436088"/>
    </source>
</evidence>
<accession>A0A6A2XQ07</accession>
<reference evidence="3" key="1">
    <citation type="submission" date="2019-09" db="EMBL/GenBank/DDBJ databases">
        <title>Draft genome information of white flower Hibiscus syriacus.</title>
        <authorList>
            <person name="Kim Y.-M."/>
        </authorList>
    </citation>
    <scope>NUCLEOTIDE SEQUENCE [LARGE SCALE GENOMIC DNA]</scope>
    <source>
        <strain evidence="3">YM2019G1</strain>
    </source>
</reference>
<dbReference type="GO" id="GO:0003676">
    <property type="term" value="F:nucleic acid binding"/>
    <property type="evidence" value="ECO:0007669"/>
    <property type="project" value="InterPro"/>
</dbReference>
<dbReference type="GO" id="GO:0004523">
    <property type="term" value="F:RNA-DNA hybrid ribonuclease activity"/>
    <property type="evidence" value="ECO:0007669"/>
    <property type="project" value="InterPro"/>
</dbReference>
<comment type="caution">
    <text evidence="3">The sequence shown here is derived from an EMBL/GenBank/DDBJ whole genome shotgun (WGS) entry which is preliminary data.</text>
</comment>
<proteinExistence type="predicted"/>
<gene>
    <name evidence="3" type="ORF">F3Y22_tig00117012pilonHSYRG00121</name>
</gene>
<sequence>MAGLERPFNHECLTCFLGFELLAGVHYVWFLDGGFKSYLAGISGNFLISPRTLKNGLLALSRLFGGFGLLGVIGSLSRVLLLKVMLLSGLVLVTWEAPKNGNFKLNTDGACKGNPGISGAGGILRDERSNWMFGFFTHLRTCSSVAAELYVIRIGLSVAWDHGFRAIECEVDARVALNLIEFGNISLHPFGSIIADIRSFRDRTWGVHFSSQPS</sequence>
<name>A0A6A2XQ07_HIBSY</name>
<evidence type="ECO:0000259" key="2">
    <source>
        <dbReference type="Pfam" id="PF13456"/>
    </source>
</evidence>
<feature type="transmembrane region" description="Helical" evidence="1">
    <location>
        <begin position="59"/>
        <end position="81"/>
    </location>
</feature>
<dbReference type="EMBL" id="VEPZ02001773">
    <property type="protein sequence ID" value="KAE8655964.1"/>
    <property type="molecule type" value="Genomic_DNA"/>
</dbReference>
<dbReference type="InterPro" id="IPR012337">
    <property type="entry name" value="RNaseH-like_sf"/>
</dbReference>
<protein>
    <recommendedName>
        <fullName evidence="2">RNase H type-1 domain-containing protein</fullName>
    </recommendedName>
</protein>
<dbReference type="Gene3D" id="3.30.420.10">
    <property type="entry name" value="Ribonuclease H-like superfamily/Ribonuclease H"/>
    <property type="match status" value="1"/>
</dbReference>
<keyword evidence="1" id="KW-0472">Membrane</keyword>
<organism evidence="3 4">
    <name type="scientific">Hibiscus syriacus</name>
    <name type="common">Rose of Sharon</name>
    <dbReference type="NCBI Taxonomy" id="106335"/>
    <lineage>
        <taxon>Eukaryota</taxon>
        <taxon>Viridiplantae</taxon>
        <taxon>Streptophyta</taxon>
        <taxon>Embryophyta</taxon>
        <taxon>Tracheophyta</taxon>
        <taxon>Spermatophyta</taxon>
        <taxon>Magnoliopsida</taxon>
        <taxon>eudicotyledons</taxon>
        <taxon>Gunneridae</taxon>
        <taxon>Pentapetalae</taxon>
        <taxon>rosids</taxon>
        <taxon>malvids</taxon>
        <taxon>Malvales</taxon>
        <taxon>Malvaceae</taxon>
        <taxon>Malvoideae</taxon>
        <taxon>Hibiscus</taxon>
    </lineage>
</organism>